<dbReference type="RefSeq" id="WP_157167031.1">
    <property type="nucleotide sequence ID" value="NZ_WPNZ01000012.1"/>
</dbReference>
<keyword evidence="2" id="KW-1185">Reference proteome</keyword>
<organism evidence="1 2">
    <name type="scientific">Streptomyces typhae</name>
    <dbReference type="NCBI Taxonomy" id="2681492"/>
    <lineage>
        <taxon>Bacteria</taxon>
        <taxon>Bacillati</taxon>
        <taxon>Actinomycetota</taxon>
        <taxon>Actinomycetes</taxon>
        <taxon>Kitasatosporales</taxon>
        <taxon>Streptomycetaceae</taxon>
        <taxon>Streptomyces</taxon>
    </lineage>
</organism>
<comment type="caution">
    <text evidence="1">The sequence shown here is derived from an EMBL/GenBank/DDBJ whole genome shotgun (WGS) entry which is preliminary data.</text>
</comment>
<protein>
    <submittedName>
        <fullName evidence="1">Uncharacterized protein</fullName>
    </submittedName>
</protein>
<accession>A0A6L6X0S1</accession>
<dbReference type="AlphaFoldDB" id="A0A6L6X0S1"/>
<name>A0A6L6X0S1_9ACTN</name>
<evidence type="ECO:0000313" key="2">
    <source>
        <dbReference type="Proteomes" id="UP000483802"/>
    </source>
</evidence>
<evidence type="ECO:0000313" key="1">
    <source>
        <dbReference type="EMBL" id="MVO87398.1"/>
    </source>
</evidence>
<proteinExistence type="predicted"/>
<reference evidence="1 2" key="1">
    <citation type="submission" date="2019-11" db="EMBL/GenBank/DDBJ databases">
        <title>Streptomyces typhae sp. nov., a novel endophytic actinomycete isolated from the root of cattail pollen (Typha angustifolia L.).</title>
        <authorList>
            <person name="Peng C."/>
        </authorList>
    </citation>
    <scope>NUCLEOTIDE SEQUENCE [LARGE SCALE GENOMIC DNA]</scope>
    <source>
        <strain evidence="2">p1417</strain>
    </source>
</reference>
<sequence length="68" mass="7399">MMTLKTYSSGDDRQFAFILSFDEGEGGAKLTLTRGSESVFVELTPKDLKALHGAVGDAHYNSYDAPQL</sequence>
<dbReference type="EMBL" id="WPNZ01000012">
    <property type="protein sequence ID" value="MVO87398.1"/>
    <property type="molecule type" value="Genomic_DNA"/>
</dbReference>
<gene>
    <name evidence="1" type="ORF">GPA10_22190</name>
</gene>
<dbReference type="Proteomes" id="UP000483802">
    <property type="component" value="Unassembled WGS sequence"/>
</dbReference>